<dbReference type="PIRSF" id="PIRSF001604">
    <property type="entry name" value="LigA"/>
    <property type="match status" value="1"/>
</dbReference>
<dbReference type="SUPFAM" id="SSF50249">
    <property type="entry name" value="Nucleic acid-binding proteins"/>
    <property type="match status" value="1"/>
</dbReference>
<comment type="caution">
    <text evidence="19">The sequence shown here is derived from an EMBL/GenBank/DDBJ whole genome shotgun (WGS) entry which is preliminary data.</text>
</comment>
<dbReference type="GO" id="GO:0003911">
    <property type="term" value="F:DNA ligase (NAD+) activity"/>
    <property type="evidence" value="ECO:0007669"/>
    <property type="project" value="UniProtKB-UniRule"/>
</dbReference>
<comment type="catalytic activity">
    <reaction evidence="13 15 16">
        <text>NAD(+) + (deoxyribonucleotide)n-3'-hydroxyl + 5'-phospho-(deoxyribonucleotide)m = (deoxyribonucleotide)n+m + AMP + beta-nicotinamide D-nucleotide.</text>
        <dbReference type="EC" id="6.5.1.2"/>
    </reaction>
</comment>
<accession>A0A2W5Z4M8</accession>
<evidence type="ECO:0000256" key="1">
    <source>
        <dbReference type="ARBA" id="ARBA00004067"/>
    </source>
</evidence>
<keyword evidence="5 15" id="KW-0235">DNA replication</keyword>
<dbReference type="InterPro" id="IPR004150">
    <property type="entry name" value="NAD_DNA_ligase_OB"/>
</dbReference>
<dbReference type="InterPro" id="IPR010994">
    <property type="entry name" value="RuvA_2-like"/>
</dbReference>
<comment type="similarity">
    <text evidence="14 15">Belongs to the NAD-dependent DNA ligase family. LigA subfamily.</text>
</comment>
<feature type="domain" description="BRCT" evidence="17">
    <location>
        <begin position="583"/>
        <end position="659"/>
    </location>
</feature>
<sequence length="664" mass="71718">MAARDRAVELRQVLDDNAHRYYVLDDPQISDAEYDRLFRELVDLEAEYAGLQTPDSPTQRVGGAPLETFTKVRHRSQMLSLGNAFTSAEVEAFFARAERGAGHVDAFVCELKIDGLAISLTYQDGAFVRAATRGNGVEGEDVTANVRTIRSVPMRAQAPERFAGEVEVRGEVYLPKARFAAFNAQLEEAGKPTYANPRNAAAGAVRQLDPSVTAKRGLSTFMYQLEPSKGVATQADALDLLGSVGFRVNPHRHVAGSVDEVLAFIEHWSEKRHDLDYETDGVVIKVSSLALQAELGKVSRSPRWAIAYKFPPAEVETEVLDIAVQVGRTGSVTPVAHLRPVFVAGSTVRRCTLHNEDEVARKDVRIGDTVLLHKAGDVIPEIVRPILERRPKGAKPWVMPNRCPACDSELVREPDEVVRRCVNPLCPAQRRERLRHFTSRAGMNIEGLGEAIIDQLVDAGFLADAADLFGVTVEQLLTLEGFAQRSAQKLHDSIAARTTVPLARLINALGIRHVGEHTAALLATHFGSIEALAAASAADLTAVEGVGPVVAEDVARWFGTDEGRDLVRRLGAAGVTAEPVRAAAGGPWHGQSWVLTGTMDALTRPEAEERIRGLGGTPSSSVSKRTHTVVAAASPGTKLGRAQELGVRVIDEQAFLDELTAAGG</sequence>
<evidence type="ECO:0000256" key="10">
    <source>
        <dbReference type="ARBA" id="ARBA00023027"/>
    </source>
</evidence>
<evidence type="ECO:0000259" key="17">
    <source>
        <dbReference type="PROSITE" id="PS50172"/>
    </source>
</evidence>
<evidence type="ECO:0000256" key="7">
    <source>
        <dbReference type="ARBA" id="ARBA00022763"/>
    </source>
</evidence>
<evidence type="ECO:0000313" key="21">
    <source>
        <dbReference type="Proteomes" id="UP000606991"/>
    </source>
</evidence>
<feature type="binding site" evidence="15">
    <location>
        <position position="403"/>
    </location>
    <ligand>
        <name>Zn(2+)</name>
        <dbReference type="ChEBI" id="CHEBI:29105"/>
    </ligand>
</feature>
<evidence type="ECO:0000256" key="12">
    <source>
        <dbReference type="ARBA" id="ARBA00023211"/>
    </source>
</evidence>
<dbReference type="InterPro" id="IPR018239">
    <property type="entry name" value="DNA_ligase_AS"/>
</dbReference>
<dbReference type="FunFam" id="1.10.150.20:FF:000006">
    <property type="entry name" value="DNA ligase"/>
    <property type="match status" value="1"/>
</dbReference>
<dbReference type="GO" id="GO:0006260">
    <property type="term" value="P:DNA replication"/>
    <property type="evidence" value="ECO:0007669"/>
    <property type="project" value="UniProtKB-KW"/>
</dbReference>
<dbReference type="InterPro" id="IPR013839">
    <property type="entry name" value="DNAligase_adenylation"/>
</dbReference>
<dbReference type="SMART" id="SM00278">
    <property type="entry name" value="HhH1"/>
    <property type="match status" value="4"/>
</dbReference>
<dbReference type="PROSITE" id="PS50172">
    <property type="entry name" value="BRCT"/>
    <property type="match status" value="1"/>
</dbReference>
<dbReference type="CDD" id="cd00114">
    <property type="entry name" value="LIGANc"/>
    <property type="match status" value="1"/>
</dbReference>
<dbReference type="Pfam" id="PF03120">
    <property type="entry name" value="OB_DNA_ligase"/>
    <property type="match status" value="1"/>
</dbReference>
<feature type="binding site" evidence="15">
    <location>
        <position position="133"/>
    </location>
    <ligand>
        <name>NAD(+)</name>
        <dbReference type="ChEBI" id="CHEBI:57540"/>
    </ligand>
</feature>
<evidence type="ECO:0000256" key="5">
    <source>
        <dbReference type="ARBA" id="ARBA00022705"/>
    </source>
</evidence>
<dbReference type="Gene3D" id="1.10.287.610">
    <property type="entry name" value="Helix hairpin bin"/>
    <property type="match status" value="1"/>
</dbReference>
<dbReference type="Pfam" id="PF03119">
    <property type="entry name" value="DNA_ligase_ZBD"/>
    <property type="match status" value="1"/>
</dbReference>
<protein>
    <recommendedName>
        <fullName evidence="3 15">DNA ligase</fullName>
        <ecNumber evidence="2 15">6.5.1.2</ecNumber>
    </recommendedName>
    <alternativeName>
        <fullName evidence="15">Polydeoxyribonucleotide synthase [NAD(+)]</fullName>
    </alternativeName>
</protein>
<dbReference type="Gene3D" id="3.40.50.10190">
    <property type="entry name" value="BRCT domain"/>
    <property type="match status" value="1"/>
</dbReference>
<keyword evidence="7 15" id="KW-0227">DNA damage</keyword>
<dbReference type="InterPro" id="IPR033136">
    <property type="entry name" value="DNA_ligase_CS"/>
</dbReference>
<dbReference type="EMBL" id="QHBU01000159">
    <property type="protein sequence ID" value="PZR80289.1"/>
    <property type="molecule type" value="Genomic_DNA"/>
</dbReference>
<evidence type="ECO:0000313" key="19">
    <source>
        <dbReference type="EMBL" id="PZR80289.1"/>
    </source>
</evidence>
<comment type="function">
    <text evidence="1 15">DNA ligase that catalyzes the formation of phosphodiester linkages between 5'-phosphoryl and 3'-hydroxyl groups in double-stranded DNA using NAD as a coenzyme and as the energy source for the reaction. It is essential for DNA replication and repair of damaged DNA.</text>
</comment>
<dbReference type="GO" id="GO:0003677">
    <property type="term" value="F:DNA binding"/>
    <property type="evidence" value="ECO:0007669"/>
    <property type="project" value="InterPro"/>
</dbReference>
<dbReference type="Gene3D" id="3.30.470.30">
    <property type="entry name" value="DNA ligase/mRNA capping enzyme"/>
    <property type="match status" value="1"/>
</dbReference>
<dbReference type="InterPro" id="IPR041663">
    <property type="entry name" value="DisA/LigA_HHH"/>
</dbReference>
<comment type="cofactor">
    <cofactor evidence="15">
        <name>Mg(2+)</name>
        <dbReference type="ChEBI" id="CHEBI:18420"/>
    </cofactor>
    <cofactor evidence="15">
        <name>Mn(2+)</name>
        <dbReference type="ChEBI" id="CHEBI:29035"/>
    </cofactor>
</comment>
<feature type="binding site" evidence="15">
    <location>
        <position position="426"/>
    </location>
    <ligand>
        <name>Zn(2+)</name>
        <dbReference type="ChEBI" id="CHEBI:29105"/>
    </ligand>
</feature>
<keyword evidence="10 15" id="KW-0520">NAD</keyword>
<dbReference type="FunFam" id="3.30.470.30:FF:000001">
    <property type="entry name" value="DNA ligase"/>
    <property type="match status" value="1"/>
</dbReference>
<keyword evidence="6 15" id="KW-0479">Metal-binding</keyword>
<dbReference type="PANTHER" id="PTHR23389:SF9">
    <property type="entry name" value="DNA LIGASE"/>
    <property type="match status" value="1"/>
</dbReference>
<feature type="binding site" evidence="15">
    <location>
        <position position="285"/>
    </location>
    <ligand>
        <name>NAD(+)</name>
        <dbReference type="ChEBI" id="CHEBI:57540"/>
    </ligand>
</feature>
<dbReference type="FunFam" id="2.40.50.140:FF:000012">
    <property type="entry name" value="DNA ligase"/>
    <property type="match status" value="1"/>
</dbReference>
<dbReference type="SUPFAM" id="SSF52113">
    <property type="entry name" value="BRCT domain"/>
    <property type="match status" value="1"/>
</dbReference>
<dbReference type="InterPro" id="IPR003583">
    <property type="entry name" value="Hlx-hairpin-Hlx_DNA-bd_motif"/>
</dbReference>
<dbReference type="InterPro" id="IPR012340">
    <property type="entry name" value="NA-bd_OB-fold"/>
</dbReference>
<dbReference type="Gene3D" id="2.40.50.140">
    <property type="entry name" value="Nucleic acid-binding proteins"/>
    <property type="match status" value="1"/>
</dbReference>
<dbReference type="SUPFAM" id="SSF56091">
    <property type="entry name" value="DNA ligase/mRNA capping enzyme, catalytic domain"/>
    <property type="match status" value="1"/>
</dbReference>
<dbReference type="Pfam" id="PF12826">
    <property type="entry name" value="HHH_2"/>
    <property type="match status" value="1"/>
</dbReference>
<dbReference type="Proteomes" id="UP000248724">
    <property type="component" value="Unassembled WGS sequence"/>
</dbReference>
<evidence type="ECO:0000256" key="4">
    <source>
        <dbReference type="ARBA" id="ARBA00022598"/>
    </source>
</evidence>
<feature type="binding site" evidence="15">
    <location>
        <begin position="80"/>
        <end position="81"/>
    </location>
    <ligand>
        <name>NAD(+)</name>
        <dbReference type="ChEBI" id="CHEBI:57540"/>
    </ligand>
</feature>
<evidence type="ECO:0000256" key="2">
    <source>
        <dbReference type="ARBA" id="ARBA00012722"/>
    </source>
</evidence>
<organism evidence="19 20">
    <name type="scientific">Candidatus Aeolococcus gillhamiae</name>
    <dbReference type="NCBI Taxonomy" id="3127015"/>
    <lineage>
        <taxon>Bacteria</taxon>
        <taxon>Bacillati</taxon>
        <taxon>Candidatus Dormiibacterota</taxon>
        <taxon>Candidatus Dormibacteria</taxon>
        <taxon>Candidatus Aeolococcales</taxon>
        <taxon>Candidatus Aeolococcaceae</taxon>
        <taxon>Candidatus Aeolococcus</taxon>
    </lineage>
</organism>
<evidence type="ECO:0000313" key="20">
    <source>
        <dbReference type="Proteomes" id="UP000248724"/>
    </source>
</evidence>
<dbReference type="SUPFAM" id="SSF47781">
    <property type="entry name" value="RuvA domain 2-like"/>
    <property type="match status" value="1"/>
</dbReference>
<reference evidence="19 20" key="1">
    <citation type="journal article" date="2017" name="Nature">
        <title>Atmospheric trace gases support primary production in Antarctic desert surface soil.</title>
        <authorList>
            <person name="Ji M."/>
            <person name="Greening C."/>
            <person name="Vanwonterghem I."/>
            <person name="Carere C.R."/>
            <person name="Bay S.K."/>
            <person name="Steen J.A."/>
            <person name="Montgomery K."/>
            <person name="Lines T."/>
            <person name="Beardall J."/>
            <person name="van Dorst J."/>
            <person name="Snape I."/>
            <person name="Stott M.B."/>
            <person name="Hugenholtz P."/>
            <person name="Ferrari B.C."/>
        </authorList>
    </citation>
    <scope>NUCLEOTIDE SEQUENCE [LARGE SCALE GENOMIC DNA]</scope>
    <source>
        <strain evidence="19">RRmetagenome_bin12</strain>
    </source>
</reference>
<dbReference type="PROSITE" id="PS01055">
    <property type="entry name" value="DNA_LIGASE_N1"/>
    <property type="match status" value="1"/>
</dbReference>
<keyword evidence="12 15" id="KW-0464">Manganese</keyword>
<dbReference type="NCBIfam" id="NF005932">
    <property type="entry name" value="PRK07956.1"/>
    <property type="match status" value="1"/>
</dbReference>
<evidence type="ECO:0000256" key="9">
    <source>
        <dbReference type="ARBA" id="ARBA00022842"/>
    </source>
</evidence>
<dbReference type="Gene3D" id="6.20.10.30">
    <property type="match status" value="1"/>
</dbReference>
<evidence type="ECO:0000256" key="11">
    <source>
        <dbReference type="ARBA" id="ARBA00023204"/>
    </source>
</evidence>
<dbReference type="InterPro" id="IPR001679">
    <property type="entry name" value="DNA_ligase"/>
</dbReference>
<feature type="binding site" evidence="15">
    <location>
        <position position="171"/>
    </location>
    <ligand>
        <name>NAD(+)</name>
        <dbReference type="ChEBI" id="CHEBI:57540"/>
    </ligand>
</feature>
<dbReference type="InterPro" id="IPR004149">
    <property type="entry name" value="Znf_DNAligase_C4"/>
</dbReference>
<gene>
    <name evidence="15 18" type="primary">ligA</name>
    <name evidence="19" type="ORF">DLM65_08570</name>
    <name evidence="18" type="ORF">JF886_06080</name>
</gene>
<dbReference type="GO" id="GO:0005829">
    <property type="term" value="C:cytosol"/>
    <property type="evidence" value="ECO:0007669"/>
    <property type="project" value="TreeGrafter"/>
</dbReference>
<dbReference type="SMART" id="SM00532">
    <property type="entry name" value="LIGANc"/>
    <property type="match status" value="1"/>
</dbReference>
<dbReference type="EMBL" id="JAEKNS010000067">
    <property type="protein sequence ID" value="MBJ7594422.1"/>
    <property type="molecule type" value="Genomic_DNA"/>
</dbReference>
<reference evidence="19" key="2">
    <citation type="submission" date="2018-05" db="EMBL/GenBank/DDBJ databases">
        <authorList>
            <person name="Ferrari B."/>
        </authorList>
    </citation>
    <scope>NUCLEOTIDE SEQUENCE</scope>
    <source>
        <strain evidence="19">RRmetagenome_bin12</strain>
    </source>
</reference>
<reference evidence="18 21" key="3">
    <citation type="submission" date="2020-10" db="EMBL/GenBank/DDBJ databases">
        <title>Ca. Dormibacterota MAGs.</title>
        <authorList>
            <person name="Montgomery K."/>
        </authorList>
    </citation>
    <scope>NUCLEOTIDE SEQUENCE [LARGE SCALE GENOMIC DNA]</scope>
    <source>
        <strain evidence="18">SC8812_S17_18</strain>
    </source>
</reference>
<evidence type="ECO:0000256" key="8">
    <source>
        <dbReference type="ARBA" id="ARBA00022833"/>
    </source>
</evidence>
<dbReference type="Pfam" id="PF14520">
    <property type="entry name" value="HHH_5"/>
    <property type="match status" value="1"/>
</dbReference>
<evidence type="ECO:0000256" key="16">
    <source>
        <dbReference type="RuleBase" id="RU000618"/>
    </source>
</evidence>
<dbReference type="PANTHER" id="PTHR23389">
    <property type="entry name" value="CHROMOSOME TRANSMISSION FIDELITY FACTOR 18"/>
    <property type="match status" value="1"/>
</dbReference>
<dbReference type="GO" id="GO:0006281">
    <property type="term" value="P:DNA repair"/>
    <property type="evidence" value="ECO:0007669"/>
    <property type="project" value="UniProtKB-KW"/>
</dbReference>
<accession>A0A934JZG5</accession>
<feature type="binding site" evidence="15">
    <location>
        <position position="421"/>
    </location>
    <ligand>
        <name>Zn(2+)</name>
        <dbReference type="ChEBI" id="CHEBI:29105"/>
    </ligand>
</feature>
<keyword evidence="8 15" id="KW-0862">Zinc</keyword>
<feature type="binding site" evidence="15">
    <location>
        <position position="406"/>
    </location>
    <ligand>
        <name>Zn(2+)</name>
        <dbReference type="ChEBI" id="CHEBI:29105"/>
    </ligand>
</feature>
<evidence type="ECO:0000256" key="15">
    <source>
        <dbReference type="HAMAP-Rule" id="MF_01588"/>
    </source>
</evidence>
<feature type="active site" description="N6-AMP-lysine intermediate" evidence="15">
    <location>
        <position position="112"/>
    </location>
</feature>
<evidence type="ECO:0000256" key="3">
    <source>
        <dbReference type="ARBA" id="ARBA00013308"/>
    </source>
</evidence>
<keyword evidence="4 15" id="KW-0436">Ligase</keyword>
<dbReference type="Gene3D" id="1.10.150.20">
    <property type="entry name" value="5' to 3' exonuclease, C-terminal subdomain"/>
    <property type="match status" value="2"/>
</dbReference>
<evidence type="ECO:0000256" key="6">
    <source>
        <dbReference type="ARBA" id="ARBA00022723"/>
    </source>
</evidence>
<dbReference type="FunFam" id="1.10.150.20:FF:000007">
    <property type="entry name" value="DNA ligase"/>
    <property type="match status" value="1"/>
</dbReference>
<evidence type="ECO:0000313" key="18">
    <source>
        <dbReference type="EMBL" id="MBJ7594422.1"/>
    </source>
</evidence>
<dbReference type="SMART" id="SM00292">
    <property type="entry name" value="BRCT"/>
    <property type="match status" value="1"/>
</dbReference>
<evidence type="ECO:0000256" key="13">
    <source>
        <dbReference type="ARBA" id="ARBA00034005"/>
    </source>
</evidence>
<dbReference type="InterPro" id="IPR001357">
    <property type="entry name" value="BRCT_dom"/>
</dbReference>
<evidence type="ECO:0000256" key="14">
    <source>
        <dbReference type="ARBA" id="ARBA00060881"/>
    </source>
</evidence>
<dbReference type="PROSITE" id="PS01056">
    <property type="entry name" value="DNA_LIGASE_N2"/>
    <property type="match status" value="1"/>
</dbReference>
<proteinExistence type="inferred from homology"/>
<dbReference type="InterPro" id="IPR036420">
    <property type="entry name" value="BRCT_dom_sf"/>
</dbReference>
<dbReference type="GO" id="GO:0046872">
    <property type="term" value="F:metal ion binding"/>
    <property type="evidence" value="ECO:0007669"/>
    <property type="project" value="UniProtKB-KW"/>
</dbReference>
<dbReference type="InterPro" id="IPR013840">
    <property type="entry name" value="DNAligase_N"/>
</dbReference>
<feature type="binding site" evidence="15">
    <location>
        <begin position="31"/>
        <end position="35"/>
    </location>
    <ligand>
        <name>NAD(+)</name>
        <dbReference type="ChEBI" id="CHEBI:57540"/>
    </ligand>
</feature>
<dbReference type="NCBIfam" id="TIGR00575">
    <property type="entry name" value="dnlj"/>
    <property type="match status" value="1"/>
</dbReference>
<dbReference type="HAMAP" id="MF_01588">
    <property type="entry name" value="DNA_ligase_A"/>
    <property type="match status" value="1"/>
</dbReference>
<dbReference type="EC" id="6.5.1.2" evidence="2 15"/>
<keyword evidence="9 15" id="KW-0460">Magnesium</keyword>
<dbReference type="Pfam" id="PF01653">
    <property type="entry name" value="DNA_ligase_aden"/>
    <property type="match status" value="1"/>
</dbReference>
<dbReference type="CDD" id="cd17748">
    <property type="entry name" value="BRCT_DNA_ligase_like"/>
    <property type="match status" value="1"/>
</dbReference>
<keyword evidence="11 15" id="KW-0234">DNA repair</keyword>
<name>A0A2W5Z4M8_9BACT</name>
<dbReference type="Proteomes" id="UP000606991">
    <property type="component" value="Unassembled WGS sequence"/>
</dbReference>
<dbReference type="AlphaFoldDB" id="A0A2W5Z4M8"/>
<feature type="binding site" evidence="15">
    <location>
        <position position="110"/>
    </location>
    <ligand>
        <name>NAD(+)</name>
        <dbReference type="ChEBI" id="CHEBI:57540"/>
    </ligand>
</feature>
<dbReference type="Pfam" id="PF00533">
    <property type="entry name" value="BRCT"/>
    <property type="match status" value="1"/>
</dbReference>
<feature type="binding site" evidence="15">
    <location>
        <position position="309"/>
    </location>
    <ligand>
        <name>NAD(+)</name>
        <dbReference type="ChEBI" id="CHEBI:57540"/>
    </ligand>
</feature>